<dbReference type="Gene3D" id="1.20.1080.10">
    <property type="entry name" value="Glycerol uptake facilitator protein"/>
    <property type="match status" value="1"/>
</dbReference>
<dbReference type="AlphaFoldDB" id="A0A916XSC4"/>
<keyword evidence="3 5" id="KW-1133">Transmembrane helix</keyword>
<feature type="transmembrane region" description="Helical" evidence="5">
    <location>
        <begin position="480"/>
        <end position="505"/>
    </location>
</feature>
<comment type="subcellular location">
    <subcellularLocation>
        <location evidence="1">Membrane</location>
        <topology evidence="1">Multi-pass membrane protein</topology>
    </subcellularLocation>
</comment>
<dbReference type="GO" id="GO:0016020">
    <property type="term" value="C:membrane"/>
    <property type="evidence" value="ECO:0007669"/>
    <property type="project" value="UniProtKB-SubCell"/>
</dbReference>
<dbReference type="RefSeq" id="WP_188569508.1">
    <property type="nucleotide sequence ID" value="NZ_BMED01000010.1"/>
</dbReference>
<gene>
    <name evidence="6" type="ORF">GCM10011396_56260</name>
</gene>
<evidence type="ECO:0000256" key="5">
    <source>
        <dbReference type="SAM" id="Phobius"/>
    </source>
</evidence>
<dbReference type="InterPro" id="IPR011385">
    <property type="entry name" value="Site-sp_rcmbase"/>
</dbReference>
<name>A0A916XSC4_9BURK</name>
<keyword evidence="2 5" id="KW-0812">Transmembrane</keyword>
<keyword evidence="4 5" id="KW-0472">Membrane</keyword>
<dbReference type="Pfam" id="PF10136">
    <property type="entry name" value="SpecificRecomb"/>
    <property type="match status" value="1"/>
</dbReference>
<dbReference type="EMBL" id="BMED01000010">
    <property type="protein sequence ID" value="GGD01481.1"/>
    <property type="molecule type" value="Genomic_DNA"/>
</dbReference>
<evidence type="ECO:0000256" key="1">
    <source>
        <dbReference type="ARBA" id="ARBA00004141"/>
    </source>
</evidence>
<comment type="caution">
    <text evidence="6">The sequence shown here is derived from an EMBL/GenBank/DDBJ whole genome shotgun (WGS) entry which is preliminary data.</text>
</comment>
<organism evidence="6 7">
    <name type="scientific">Undibacterium terreum</name>
    <dbReference type="NCBI Taxonomy" id="1224302"/>
    <lineage>
        <taxon>Bacteria</taxon>
        <taxon>Pseudomonadati</taxon>
        <taxon>Pseudomonadota</taxon>
        <taxon>Betaproteobacteria</taxon>
        <taxon>Burkholderiales</taxon>
        <taxon>Oxalobacteraceae</taxon>
        <taxon>Undibacterium</taxon>
    </lineage>
</organism>
<keyword evidence="7" id="KW-1185">Reference proteome</keyword>
<accession>A0A916XSC4</accession>
<protein>
    <submittedName>
        <fullName evidence="6">Recombinase</fullName>
    </submittedName>
</protein>
<feature type="transmembrane region" description="Helical" evidence="5">
    <location>
        <begin position="435"/>
        <end position="459"/>
    </location>
</feature>
<feature type="transmembrane region" description="Helical" evidence="5">
    <location>
        <begin position="600"/>
        <end position="626"/>
    </location>
</feature>
<evidence type="ECO:0000256" key="3">
    <source>
        <dbReference type="ARBA" id="ARBA00022989"/>
    </source>
</evidence>
<sequence length="685" mass="76482">MSIDDVLIRIVSNNAQHTPHRDIALLRELVARIRPRKPHDVVTATDNIRALCFVLDQHPAWAEGLREYIANVVVTRKLVHLLTDTGITPNQGFWGAAWHRLTEKWLPPLINDDYLKDVFGQLFDRTDDHIWVAAVSDAAWASLFSTLGFRVNKLRPSYATVTQEILGAIQVLSYRVTAIGLESELVRNHPDIERFESPFLRQNDEINAYIAKYSAWLVDRKSEREDGAHVEVLLTQCEDIIVKIRRNAATQGASVSLTRLLLRVTQSIKRLRMLLDLLDSKNSEDAILISVRCLKELVTADNHKSSLTDLVSSNTELLSLQVTERAGRSGEHYVTNNRSEWYEMLRSALGAGFIVGFMATIKILFGKMLLAPFGYALLYSLNYSFGFMLIHVLHFTVATKQPAMTAALIAKSIDEGKEKLYELVELVVRVLRSQFIAIIGNVALAIPTAYAIAWAWYGIYGSHLVSPDKARHLLEDIDPIYSLALPHAAIAGVCLFLSGLISGYYDNKASYSNIPERLRQLKWLQKILGENRLNRITGYIGNNLGALAGNFFFGIMLGTIGQLGSFFGLPIDIRHITFSSANFAFALVGLDHHISWQLALYSLCGIMLIGMVNLGVSFSLALLVALRSRRVSFGRGGALALLILKRFFSGTRDFFFPPKDTEPVLSVAPAATSTDEHSESHDKPH</sequence>
<reference evidence="6" key="2">
    <citation type="submission" date="2020-09" db="EMBL/GenBank/DDBJ databases">
        <authorList>
            <person name="Sun Q."/>
            <person name="Zhou Y."/>
        </authorList>
    </citation>
    <scope>NUCLEOTIDE SEQUENCE</scope>
    <source>
        <strain evidence="6">CGMCC 1.10998</strain>
    </source>
</reference>
<dbReference type="PIRSF" id="PIRSF015380">
    <property type="entry name" value="Site-sp_rcmb"/>
    <property type="match status" value="1"/>
</dbReference>
<feature type="transmembrane region" description="Helical" evidence="5">
    <location>
        <begin position="377"/>
        <end position="397"/>
    </location>
</feature>
<proteinExistence type="predicted"/>
<evidence type="ECO:0000313" key="7">
    <source>
        <dbReference type="Proteomes" id="UP000637423"/>
    </source>
</evidence>
<evidence type="ECO:0000256" key="4">
    <source>
        <dbReference type="ARBA" id="ARBA00023136"/>
    </source>
</evidence>
<evidence type="ECO:0000313" key="6">
    <source>
        <dbReference type="EMBL" id="GGD01481.1"/>
    </source>
</evidence>
<dbReference type="Proteomes" id="UP000637423">
    <property type="component" value="Unassembled WGS sequence"/>
</dbReference>
<dbReference type="InterPro" id="IPR023271">
    <property type="entry name" value="Aquaporin-like"/>
</dbReference>
<reference evidence="6" key="1">
    <citation type="journal article" date="2014" name="Int. J. Syst. Evol. Microbiol.">
        <title>Complete genome sequence of Corynebacterium casei LMG S-19264T (=DSM 44701T), isolated from a smear-ripened cheese.</title>
        <authorList>
            <consortium name="US DOE Joint Genome Institute (JGI-PGF)"/>
            <person name="Walter F."/>
            <person name="Albersmeier A."/>
            <person name="Kalinowski J."/>
            <person name="Ruckert C."/>
        </authorList>
    </citation>
    <scope>NUCLEOTIDE SEQUENCE</scope>
    <source>
        <strain evidence="6">CGMCC 1.10998</strain>
    </source>
</reference>
<evidence type="ECO:0000256" key="2">
    <source>
        <dbReference type="ARBA" id="ARBA00022692"/>
    </source>
</evidence>